<dbReference type="Proteomes" id="UP000223968">
    <property type="component" value="Unassembled WGS sequence"/>
</dbReference>
<keyword evidence="6" id="KW-0812">Transmembrane</keyword>
<dbReference type="Gene3D" id="3.30.9.10">
    <property type="entry name" value="D-Amino Acid Oxidase, subunit A, domain 2"/>
    <property type="match status" value="1"/>
</dbReference>
<dbReference type="PANTHER" id="PTHR10961:SF15">
    <property type="entry name" value="FAD DEPENDENT OXIDOREDUCTASE DOMAIN-CONTAINING PROTEIN"/>
    <property type="match status" value="1"/>
</dbReference>
<gene>
    <name evidence="8" type="ORF">AJ79_09882</name>
</gene>
<evidence type="ECO:0000256" key="6">
    <source>
        <dbReference type="SAM" id="Phobius"/>
    </source>
</evidence>
<dbReference type="OrthoDB" id="4178770at2759"/>
<protein>
    <recommendedName>
        <fullName evidence="7">FAD dependent oxidoreductase domain-containing protein</fullName>
    </recommendedName>
</protein>
<evidence type="ECO:0000256" key="5">
    <source>
        <dbReference type="ARBA" id="ARBA00023002"/>
    </source>
</evidence>
<organism evidence="8 9">
    <name type="scientific">Helicocarpus griseus UAMH5409</name>
    <dbReference type="NCBI Taxonomy" id="1447875"/>
    <lineage>
        <taxon>Eukaryota</taxon>
        <taxon>Fungi</taxon>
        <taxon>Dikarya</taxon>
        <taxon>Ascomycota</taxon>
        <taxon>Pezizomycotina</taxon>
        <taxon>Eurotiomycetes</taxon>
        <taxon>Eurotiomycetidae</taxon>
        <taxon>Onygenales</taxon>
        <taxon>Ajellomycetaceae</taxon>
        <taxon>Helicocarpus</taxon>
    </lineage>
</organism>
<keyword evidence="3" id="KW-0285">Flavoprotein</keyword>
<evidence type="ECO:0000313" key="8">
    <source>
        <dbReference type="EMBL" id="PGG95782.1"/>
    </source>
</evidence>
<keyword evidence="5" id="KW-0560">Oxidoreductase</keyword>
<evidence type="ECO:0000256" key="4">
    <source>
        <dbReference type="ARBA" id="ARBA00022827"/>
    </source>
</evidence>
<dbReference type="GO" id="GO:0050660">
    <property type="term" value="F:flavin adenine dinucleotide binding"/>
    <property type="evidence" value="ECO:0007669"/>
    <property type="project" value="InterPro"/>
</dbReference>
<dbReference type="EMBL" id="PDNB01000313">
    <property type="protein sequence ID" value="PGG95782.1"/>
    <property type="molecule type" value="Genomic_DNA"/>
</dbReference>
<dbReference type="Pfam" id="PF01266">
    <property type="entry name" value="DAO"/>
    <property type="match status" value="1"/>
</dbReference>
<name>A0A2B7WGP5_9EURO</name>
<dbReference type="InterPro" id="IPR006076">
    <property type="entry name" value="FAD-dep_OxRdtase"/>
</dbReference>
<dbReference type="AlphaFoldDB" id="A0A2B7WGP5"/>
<dbReference type="SUPFAM" id="SSF51905">
    <property type="entry name" value="FAD/NAD(P)-binding domain"/>
    <property type="match status" value="1"/>
</dbReference>
<keyword evidence="9" id="KW-1185">Reference proteome</keyword>
<sequence length="490" mass="54822">MSSDHYLRDKDSPIVIVGAGIFGLSTAIHLAQRGFKNVKILDKQPYQKSRYSFENGCDAASADSNKIIRAAYRDEKIYQDLTIEAIKHWDEWNEYLARGIELPAGMTSNDRVYVNTGNLHVTDDANLTDFEKKSVKNLSQAGLGDTQYNLNDPEEVARARRDGRGQSIDAFKRGDGWEYHGLLDTIGGFAYADKACRFALHRAENLGVKLVLGNPQGVFQSFVDDGRRTTGIRTADGLVHSAAVTVVACGGWTPDILPEIDGLCETTAGSLAFIQIPKNSPLFWKYSPDRFPVWQYKTWCGPEGNMYGFPVDEHGCMKLGYRGIKYTHPQSSKKGETRSIPITRWTTPSTHRVPKMSMRMFRHFLDTYMPDLRENGINVSGTRLCWYTDSFDNQFVIDRVPQRPGVVVATGGSGHAFKFLPVIGKFVADIIEGNKDDKMVEAWKWREADPSVTPVNVLMEGASSSRALQNVEMNDEDLNLANLDFPSKHS</sequence>
<proteinExistence type="inferred from homology"/>
<dbReference type="Gene3D" id="3.50.50.60">
    <property type="entry name" value="FAD/NAD(P)-binding domain"/>
    <property type="match status" value="1"/>
</dbReference>
<comment type="caution">
    <text evidence="8">The sequence shown here is derived from an EMBL/GenBank/DDBJ whole genome shotgun (WGS) entry which is preliminary data.</text>
</comment>
<accession>A0A2B7WGP5</accession>
<evidence type="ECO:0000256" key="3">
    <source>
        <dbReference type="ARBA" id="ARBA00022630"/>
    </source>
</evidence>
<dbReference type="PANTHER" id="PTHR10961">
    <property type="entry name" value="PEROXISOMAL SARCOSINE OXIDASE"/>
    <property type="match status" value="1"/>
</dbReference>
<evidence type="ECO:0000313" key="9">
    <source>
        <dbReference type="Proteomes" id="UP000223968"/>
    </source>
</evidence>
<keyword evidence="4" id="KW-0274">FAD</keyword>
<comment type="similarity">
    <text evidence="2">Belongs to the MSOX/MTOX family.</text>
</comment>
<evidence type="ECO:0000256" key="2">
    <source>
        <dbReference type="ARBA" id="ARBA00010989"/>
    </source>
</evidence>
<comment type="cofactor">
    <cofactor evidence="1">
        <name>FAD</name>
        <dbReference type="ChEBI" id="CHEBI:57692"/>
    </cofactor>
</comment>
<feature type="transmembrane region" description="Helical" evidence="6">
    <location>
        <begin position="12"/>
        <end position="31"/>
    </location>
</feature>
<dbReference type="GO" id="GO:0008115">
    <property type="term" value="F:sarcosine oxidase activity"/>
    <property type="evidence" value="ECO:0007669"/>
    <property type="project" value="TreeGrafter"/>
</dbReference>
<dbReference type="InterPro" id="IPR045170">
    <property type="entry name" value="MTOX"/>
</dbReference>
<evidence type="ECO:0000256" key="1">
    <source>
        <dbReference type="ARBA" id="ARBA00001974"/>
    </source>
</evidence>
<keyword evidence="6" id="KW-1133">Transmembrane helix</keyword>
<keyword evidence="6" id="KW-0472">Membrane</keyword>
<evidence type="ECO:0000259" key="7">
    <source>
        <dbReference type="Pfam" id="PF01266"/>
    </source>
</evidence>
<dbReference type="SUPFAM" id="SSF54373">
    <property type="entry name" value="FAD-linked reductases, C-terminal domain"/>
    <property type="match status" value="1"/>
</dbReference>
<reference evidence="8 9" key="1">
    <citation type="submission" date="2017-10" db="EMBL/GenBank/DDBJ databases">
        <title>Comparative genomics in systemic dimorphic fungi from Ajellomycetaceae.</title>
        <authorList>
            <person name="Munoz J.F."/>
            <person name="Mcewen J.G."/>
            <person name="Clay O.K."/>
            <person name="Cuomo C.A."/>
        </authorList>
    </citation>
    <scope>NUCLEOTIDE SEQUENCE [LARGE SCALE GENOMIC DNA]</scope>
    <source>
        <strain evidence="8 9">UAMH5409</strain>
    </source>
</reference>
<dbReference type="InterPro" id="IPR036188">
    <property type="entry name" value="FAD/NAD-bd_sf"/>
</dbReference>
<feature type="domain" description="FAD dependent oxidoreductase" evidence="7">
    <location>
        <begin position="14"/>
        <end position="429"/>
    </location>
</feature>
<dbReference type="STRING" id="1447875.A0A2B7WGP5"/>